<dbReference type="AlphaFoldDB" id="A0A1I8FD36"/>
<dbReference type="Gene3D" id="6.10.140.1230">
    <property type="match status" value="1"/>
</dbReference>
<name>A0A1I8FD36_9PLAT</name>
<reference evidence="3" key="1">
    <citation type="submission" date="2016-11" db="UniProtKB">
        <authorList>
            <consortium name="WormBaseParasite"/>
        </authorList>
    </citation>
    <scope>IDENTIFICATION</scope>
</reference>
<dbReference type="InterPro" id="IPR005024">
    <property type="entry name" value="Snf7_fam"/>
</dbReference>
<proteinExistence type="inferred from homology"/>
<comment type="similarity">
    <text evidence="1">Belongs to the SNF7 family.</text>
</comment>
<dbReference type="GO" id="GO:0007034">
    <property type="term" value="P:vacuolar transport"/>
    <property type="evidence" value="ECO:0007669"/>
    <property type="project" value="InterPro"/>
</dbReference>
<evidence type="ECO:0000313" key="3">
    <source>
        <dbReference type="WBParaSite" id="maker-unitig_30051-snap-gene-0.1-mRNA-1"/>
    </source>
</evidence>
<dbReference type="Gene3D" id="6.10.250.440">
    <property type="match status" value="1"/>
</dbReference>
<dbReference type="Proteomes" id="UP000095280">
    <property type="component" value="Unplaced"/>
</dbReference>
<dbReference type="WBParaSite" id="maker-unitig_30051-snap-gene-0.1-mRNA-1">
    <property type="protein sequence ID" value="maker-unitig_30051-snap-gene-0.1-mRNA-1"/>
    <property type="gene ID" value="maker-unitig_30051-snap-gene-0.1"/>
</dbReference>
<dbReference type="PANTHER" id="PTHR10476">
    <property type="entry name" value="CHARGED MULTIVESICULAR BODY PROTEIN"/>
    <property type="match status" value="1"/>
</dbReference>
<keyword evidence="2" id="KW-1185">Reference proteome</keyword>
<sequence>MHTAYKHAEGKKIDGRRVLVDAERARTIKNWRPRRLVSSLNRFHPPCRCALRADLPPPRSELFMDKHLFNLKLAAKDLERNAKQCDRSEAAERGSMDAAQIHAENAIRQRNQALSYRRMGARIDALWTTRMANASTLSTPQAEVDSLIQQSADEAGIELRQQLPDSGKAAPVGTSTVSSEQDELTQRLGRLSGTNDRSFCGAIHLQVTNSKL</sequence>
<evidence type="ECO:0000256" key="1">
    <source>
        <dbReference type="ARBA" id="ARBA00006190"/>
    </source>
</evidence>
<accession>A0A1I8FD36</accession>
<protein>
    <submittedName>
        <fullName evidence="3">Uncharacterized protein</fullName>
    </submittedName>
</protein>
<organism evidence="2 3">
    <name type="scientific">Macrostomum lignano</name>
    <dbReference type="NCBI Taxonomy" id="282301"/>
    <lineage>
        <taxon>Eukaryota</taxon>
        <taxon>Metazoa</taxon>
        <taxon>Spiralia</taxon>
        <taxon>Lophotrochozoa</taxon>
        <taxon>Platyhelminthes</taxon>
        <taxon>Rhabditophora</taxon>
        <taxon>Macrostomorpha</taxon>
        <taxon>Macrostomida</taxon>
        <taxon>Macrostomidae</taxon>
        <taxon>Macrostomum</taxon>
    </lineage>
</organism>
<evidence type="ECO:0000313" key="2">
    <source>
        <dbReference type="Proteomes" id="UP000095280"/>
    </source>
</evidence>